<feature type="binding site" evidence="5">
    <location>
        <position position="162"/>
    </location>
    <ligand>
        <name>a divalent metal cation</name>
        <dbReference type="ChEBI" id="CHEBI:60240"/>
    </ligand>
</feature>
<dbReference type="InterPro" id="IPR037062">
    <property type="entry name" value="Malic_N_dom_sf"/>
</dbReference>
<dbReference type="GO" id="GO:0051287">
    <property type="term" value="F:NAD binding"/>
    <property type="evidence" value="ECO:0007669"/>
    <property type="project" value="InterPro"/>
</dbReference>
<dbReference type="EMBL" id="QGSY01000090">
    <property type="protein sequence ID" value="RQX13439.1"/>
    <property type="molecule type" value="Genomic_DNA"/>
</dbReference>
<dbReference type="GO" id="GO:0016616">
    <property type="term" value="F:oxidoreductase activity, acting on the CH-OH group of donors, NAD or NADP as acceptor"/>
    <property type="evidence" value="ECO:0007669"/>
    <property type="project" value="InterPro"/>
</dbReference>
<reference evidence="9 10" key="1">
    <citation type="submission" date="2018-05" db="EMBL/GenBank/DDBJ databases">
        <title>Micromonospora from Atacama Desert.</title>
        <authorList>
            <person name="Carro L."/>
            <person name="Goodfellow M."/>
            <person name="Klenk H.-P."/>
        </authorList>
    </citation>
    <scope>NUCLEOTIDE SEQUENCE [LARGE SCALE GENOMIC DNA]</scope>
    <source>
        <strain evidence="9 10">LB32</strain>
    </source>
</reference>
<dbReference type="CDD" id="cd05311">
    <property type="entry name" value="NAD_bind_2_malic_enz"/>
    <property type="match status" value="1"/>
</dbReference>
<feature type="active site" description="Proton acceptor" evidence="3">
    <location>
        <position position="94"/>
    </location>
</feature>
<name>A0A3N9XKW5_9ACTN</name>
<dbReference type="FunFam" id="3.40.50.10380:FF:000003">
    <property type="entry name" value="NADP-dependent malic enzyme"/>
    <property type="match status" value="1"/>
</dbReference>
<evidence type="ECO:0000313" key="9">
    <source>
        <dbReference type="EMBL" id="RQX13439.1"/>
    </source>
</evidence>
<keyword evidence="2" id="KW-0560">Oxidoreductase</keyword>
<organism evidence="9 10">
    <name type="scientific">Micromonospora arida</name>
    <dbReference type="NCBI Taxonomy" id="2203715"/>
    <lineage>
        <taxon>Bacteria</taxon>
        <taxon>Bacillati</taxon>
        <taxon>Actinomycetota</taxon>
        <taxon>Actinomycetes</taxon>
        <taxon>Micromonosporales</taxon>
        <taxon>Micromonosporaceae</taxon>
        <taxon>Micromonospora</taxon>
    </lineage>
</organism>
<dbReference type="SUPFAM" id="SSF53223">
    <property type="entry name" value="Aminoacid dehydrogenase-like, N-terminal domain"/>
    <property type="match status" value="1"/>
</dbReference>
<dbReference type="InterPro" id="IPR045213">
    <property type="entry name" value="Malic_NAD-bd_bact_type"/>
</dbReference>
<feature type="binding site" evidence="5">
    <location>
        <position position="136"/>
    </location>
    <ligand>
        <name>a divalent metal cation</name>
        <dbReference type="ChEBI" id="CHEBI:60240"/>
    </ligand>
</feature>
<dbReference type="SMART" id="SM00919">
    <property type="entry name" value="Malic_M"/>
    <property type="match status" value="1"/>
</dbReference>
<dbReference type="PRINTS" id="PR00072">
    <property type="entry name" value="MALOXRDTASE"/>
</dbReference>
<comment type="similarity">
    <text evidence="1 6">Belongs to the malic enzymes family.</text>
</comment>
<dbReference type="PIRSF" id="PIRSF000106">
    <property type="entry name" value="ME"/>
    <property type="match status" value="1"/>
</dbReference>
<evidence type="ECO:0000313" key="10">
    <source>
        <dbReference type="Proteomes" id="UP000266889"/>
    </source>
</evidence>
<dbReference type="InterPro" id="IPR012302">
    <property type="entry name" value="Malic_NAD-bd"/>
</dbReference>
<feature type="active site" description="Proton donor" evidence="3">
    <location>
        <position position="39"/>
    </location>
</feature>
<dbReference type="InterPro" id="IPR012301">
    <property type="entry name" value="Malic_N_dom"/>
</dbReference>
<comment type="cofactor">
    <cofactor evidence="5">
        <name>Mg(2+)</name>
        <dbReference type="ChEBI" id="CHEBI:18420"/>
    </cofactor>
    <cofactor evidence="5">
        <name>Mn(2+)</name>
        <dbReference type="ChEBI" id="CHEBI:29035"/>
    </cofactor>
    <text evidence="5">Divalent metal cations. Prefers magnesium or manganese.</text>
</comment>
<dbReference type="PANTHER" id="PTHR43237">
    <property type="entry name" value="NADP-DEPENDENT MALIC ENZYME"/>
    <property type="match status" value="1"/>
</dbReference>
<evidence type="ECO:0000256" key="3">
    <source>
        <dbReference type="PIRSR" id="PIRSR000106-1"/>
    </source>
</evidence>
<evidence type="ECO:0000256" key="5">
    <source>
        <dbReference type="PIRSR" id="PIRSR000106-3"/>
    </source>
</evidence>
<comment type="caution">
    <text evidence="9">The sequence shown here is derived from an EMBL/GenBank/DDBJ whole genome shotgun (WGS) entry which is preliminary data.</text>
</comment>
<feature type="domain" description="Malic enzyme NAD-binding" evidence="7">
    <location>
        <begin position="163"/>
        <end position="385"/>
    </location>
</feature>
<dbReference type="GO" id="GO:0004470">
    <property type="term" value="F:malic enzyme activity"/>
    <property type="evidence" value="ECO:0007669"/>
    <property type="project" value="InterPro"/>
</dbReference>
<proteinExistence type="inferred from homology"/>
<sequence>MSSSTVDPADPVFLLHRGGKMAVTSTVPLTSREDLSLAYTPGVARVCEAIAADPALVDDYTWVSHTVAVVTDGSAVLGLGNIGPRAALPVMEGKAVLFKQFAGVDAVPVCLDTQDVDEIVAVVRALAPSFGGINLEDISAPRCFEIERRLDEALDIPVFHDDQHGTAIVVLAALRNAATLLDRKLGDLRVAVSGAGAAGVAVTKMLIAGGVNPDQVVVCDSKGIIGRHRTELTDTKAELAASTNADGRQGDITEALRGADVLVGVSGGQIPEAAVAGMAPGGIVFALANPTPEVHPEVAARHVAVVATGRSDYPNQINNVLAFPGVFRGALDAGATRITEAMKVAAADAIAGVVADSLTADAIVPSPLDPRVAPAVAEAVAEAARRDGVARR</sequence>
<dbReference type="InterPro" id="IPR001891">
    <property type="entry name" value="Malic_OxRdtase"/>
</dbReference>
<protein>
    <submittedName>
        <fullName evidence="9">NAD-dependent malic enzyme</fullName>
    </submittedName>
</protein>
<dbReference type="InterPro" id="IPR046346">
    <property type="entry name" value="Aminoacid_DH-like_N_sf"/>
</dbReference>
<dbReference type="PANTHER" id="PTHR43237:SF4">
    <property type="entry name" value="NADP-DEPENDENT MALIC ENZYME"/>
    <property type="match status" value="1"/>
</dbReference>
<evidence type="ECO:0000259" key="7">
    <source>
        <dbReference type="SMART" id="SM00919"/>
    </source>
</evidence>
<evidence type="ECO:0000256" key="4">
    <source>
        <dbReference type="PIRSR" id="PIRSR000106-2"/>
    </source>
</evidence>
<feature type="binding site" evidence="4">
    <location>
        <position position="318"/>
    </location>
    <ligand>
        <name>(S)-malate</name>
        <dbReference type="ChEBI" id="CHEBI:15589"/>
    </ligand>
</feature>
<evidence type="ECO:0000256" key="6">
    <source>
        <dbReference type="RuleBase" id="RU003427"/>
    </source>
</evidence>
<evidence type="ECO:0000259" key="8">
    <source>
        <dbReference type="SMART" id="SM01274"/>
    </source>
</evidence>
<feature type="binding site" evidence="5">
    <location>
        <position position="137"/>
    </location>
    <ligand>
        <name>a divalent metal cation</name>
        <dbReference type="ChEBI" id="CHEBI:60240"/>
    </ligand>
</feature>
<gene>
    <name evidence="9" type="ORF">DLJ58_03840</name>
</gene>
<keyword evidence="5 6" id="KW-0479">Metal-binding</keyword>
<dbReference type="Proteomes" id="UP000266889">
    <property type="component" value="Unassembled WGS sequence"/>
</dbReference>
<dbReference type="Pfam" id="PF00390">
    <property type="entry name" value="malic"/>
    <property type="match status" value="1"/>
</dbReference>
<feature type="domain" description="Malic enzyme N-terminal" evidence="8">
    <location>
        <begin position="18"/>
        <end position="151"/>
    </location>
</feature>
<dbReference type="AlphaFoldDB" id="A0A3N9XKW5"/>
<dbReference type="InterPro" id="IPR051674">
    <property type="entry name" value="Malate_Decarboxylase"/>
</dbReference>
<dbReference type="Gene3D" id="3.40.50.720">
    <property type="entry name" value="NAD(P)-binding Rossmann-like Domain"/>
    <property type="match status" value="1"/>
</dbReference>
<evidence type="ECO:0000256" key="1">
    <source>
        <dbReference type="ARBA" id="ARBA00008785"/>
    </source>
</evidence>
<dbReference type="OrthoDB" id="9805787at2"/>
<evidence type="ECO:0000256" key="2">
    <source>
        <dbReference type="ARBA" id="ARBA00023002"/>
    </source>
</evidence>
<dbReference type="Pfam" id="PF03949">
    <property type="entry name" value="Malic_M"/>
    <property type="match status" value="1"/>
</dbReference>
<feature type="binding site" evidence="4">
    <location>
        <position position="289"/>
    </location>
    <ligand>
        <name>(S)-malate</name>
        <dbReference type="ChEBI" id="CHEBI:15589"/>
    </ligand>
</feature>
<dbReference type="Gene3D" id="3.40.50.10380">
    <property type="entry name" value="Malic enzyme, N-terminal domain"/>
    <property type="match status" value="1"/>
</dbReference>
<accession>A0A3N9XKW5</accession>
<dbReference type="SUPFAM" id="SSF51735">
    <property type="entry name" value="NAD(P)-binding Rossmann-fold domains"/>
    <property type="match status" value="1"/>
</dbReference>
<dbReference type="SMART" id="SM01274">
    <property type="entry name" value="malic"/>
    <property type="match status" value="1"/>
</dbReference>
<dbReference type="GO" id="GO:0046872">
    <property type="term" value="F:metal ion binding"/>
    <property type="evidence" value="ECO:0007669"/>
    <property type="project" value="UniProtKB-KW"/>
</dbReference>
<dbReference type="RefSeq" id="WP_124853889.1">
    <property type="nucleotide sequence ID" value="NZ_JBEXIG010000005.1"/>
</dbReference>
<dbReference type="InterPro" id="IPR036291">
    <property type="entry name" value="NAD(P)-bd_dom_sf"/>
</dbReference>
<keyword evidence="10" id="KW-1185">Reference proteome</keyword>